<evidence type="ECO:0000256" key="1">
    <source>
        <dbReference type="SAM" id="MobiDB-lite"/>
    </source>
</evidence>
<organism evidence="2 3">
    <name type="scientific">Mycena metata</name>
    <dbReference type="NCBI Taxonomy" id="1033252"/>
    <lineage>
        <taxon>Eukaryota</taxon>
        <taxon>Fungi</taxon>
        <taxon>Dikarya</taxon>
        <taxon>Basidiomycota</taxon>
        <taxon>Agaricomycotina</taxon>
        <taxon>Agaricomycetes</taxon>
        <taxon>Agaricomycetidae</taxon>
        <taxon>Agaricales</taxon>
        <taxon>Marasmiineae</taxon>
        <taxon>Mycenaceae</taxon>
        <taxon>Mycena</taxon>
    </lineage>
</organism>
<dbReference type="EMBL" id="JARKIB010000076">
    <property type="protein sequence ID" value="KAJ7747544.1"/>
    <property type="molecule type" value="Genomic_DNA"/>
</dbReference>
<reference evidence="2" key="1">
    <citation type="submission" date="2023-03" db="EMBL/GenBank/DDBJ databases">
        <title>Massive genome expansion in bonnet fungi (Mycena s.s.) driven by repeated elements and novel gene families across ecological guilds.</title>
        <authorList>
            <consortium name="Lawrence Berkeley National Laboratory"/>
            <person name="Harder C.B."/>
            <person name="Miyauchi S."/>
            <person name="Viragh M."/>
            <person name="Kuo A."/>
            <person name="Thoen E."/>
            <person name="Andreopoulos B."/>
            <person name="Lu D."/>
            <person name="Skrede I."/>
            <person name="Drula E."/>
            <person name="Henrissat B."/>
            <person name="Morin E."/>
            <person name="Kohler A."/>
            <person name="Barry K."/>
            <person name="LaButti K."/>
            <person name="Morin E."/>
            <person name="Salamov A."/>
            <person name="Lipzen A."/>
            <person name="Mereny Z."/>
            <person name="Hegedus B."/>
            <person name="Baldrian P."/>
            <person name="Stursova M."/>
            <person name="Weitz H."/>
            <person name="Taylor A."/>
            <person name="Grigoriev I.V."/>
            <person name="Nagy L.G."/>
            <person name="Martin F."/>
            <person name="Kauserud H."/>
        </authorList>
    </citation>
    <scope>NUCLEOTIDE SEQUENCE</scope>
    <source>
        <strain evidence="2">CBHHK182m</strain>
    </source>
</reference>
<keyword evidence="3" id="KW-1185">Reference proteome</keyword>
<dbReference type="Proteomes" id="UP001215598">
    <property type="component" value="Unassembled WGS sequence"/>
</dbReference>
<comment type="caution">
    <text evidence="2">The sequence shown here is derived from an EMBL/GenBank/DDBJ whole genome shotgun (WGS) entry which is preliminary data.</text>
</comment>
<accession>A0AAD7IRA0</accession>
<feature type="region of interest" description="Disordered" evidence="1">
    <location>
        <begin position="85"/>
        <end position="122"/>
    </location>
</feature>
<feature type="region of interest" description="Disordered" evidence="1">
    <location>
        <begin position="291"/>
        <end position="323"/>
    </location>
</feature>
<feature type="compositionally biased region" description="Basic and acidic residues" evidence="1">
    <location>
        <begin position="291"/>
        <end position="305"/>
    </location>
</feature>
<name>A0AAD7IRA0_9AGAR</name>
<sequence length="359" mass="39832">MIADYKLRKTLPRRLPRLQSTMPCAGKDGQGCNCLVFKAKEDKEDPSVKCAGCKHRKKYHTVTAPSGGGGLSNVLAQYDTARLQTKKGLEENARNESNRGFRGGGKDKSVDLKGKTAKAGSSKMSAKTSTMVKIGSIQLIAVGVDADNKPLIDKCPTTQEVEEMVDRGLAVYRAPDGDDLEVDLKWNFARIDAWIRAMLKPKSGCGVFDFLDARYGVPEGERDSHWVLAAKNSRKVFVKRGPINGELLDTVKGTASGHRKYKEHAVRILSRHRIPFTITKDWNDAVHRVTSGEEVKSESESDPKRNSKPKGKGKNRSKARGRSLHLADTHFKLSVGMVVVWRGLKSHFSFDIDLMWPTR</sequence>
<evidence type="ECO:0000313" key="3">
    <source>
        <dbReference type="Proteomes" id="UP001215598"/>
    </source>
</evidence>
<feature type="compositionally biased region" description="Basic residues" evidence="1">
    <location>
        <begin position="306"/>
        <end position="323"/>
    </location>
</feature>
<dbReference type="AlphaFoldDB" id="A0AAD7IRA0"/>
<proteinExistence type="predicted"/>
<protein>
    <submittedName>
        <fullName evidence="2">Uncharacterized protein</fullName>
    </submittedName>
</protein>
<feature type="compositionally biased region" description="Basic and acidic residues" evidence="1">
    <location>
        <begin position="87"/>
        <end position="114"/>
    </location>
</feature>
<gene>
    <name evidence="2" type="ORF">B0H16DRAFT_1555036</name>
</gene>
<evidence type="ECO:0000313" key="2">
    <source>
        <dbReference type="EMBL" id="KAJ7747544.1"/>
    </source>
</evidence>